<gene>
    <name evidence="4" type="ORF">IAD28_03810</name>
</gene>
<dbReference type="EMBL" id="DVOL01000048">
    <property type="protein sequence ID" value="HIV10805.1"/>
    <property type="molecule type" value="Genomic_DNA"/>
</dbReference>
<feature type="signal peptide" evidence="3">
    <location>
        <begin position="1"/>
        <end position="26"/>
    </location>
</feature>
<protein>
    <submittedName>
        <fullName evidence="4">Uncharacterized protein</fullName>
    </submittedName>
</protein>
<evidence type="ECO:0000256" key="2">
    <source>
        <dbReference type="SAM" id="Phobius"/>
    </source>
</evidence>
<sequence length="74" mass="7559">MKKLLAMLLAMVMVISMLTVAAFAQAGDSDEETDGTDNVTVTDPAEDSNPQTGIALAVLPMVAAAAAVVASKKH</sequence>
<keyword evidence="3" id="KW-0732">Signal</keyword>
<keyword evidence="2" id="KW-0812">Transmembrane</keyword>
<evidence type="ECO:0000313" key="5">
    <source>
        <dbReference type="Proteomes" id="UP000823960"/>
    </source>
</evidence>
<name>A0A9D1NRM1_9FIRM</name>
<comment type="caution">
    <text evidence="4">The sequence shown here is derived from an EMBL/GenBank/DDBJ whole genome shotgun (WGS) entry which is preliminary data.</text>
</comment>
<reference evidence="4" key="2">
    <citation type="journal article" date="2021" name="PeerJ">
        <title>Extensive microbial diversity within the chicken gut microbiome revealed by metagenomics and culture.</title>
        <authorList>
            <person name="Gilroy R."/>
            <person name="Ravi A."/>
            <person name="Getino M."/>
            <person name="Pursley I."/>
            <person name="Horton D.L."/>
            <person name="Alikhan N.F."/>
            <person name="Baker D."/>
            <person name="Gharbi K."/>
            <person name="Hall N."/>
            <person name="Watson M."/>
            <person name="Adriaenssens E.M."/>
            <person name="Foster-Nyarko E."/>
            <person name="Jarju S."/>
            <person name="Secka A."/>
            <person name="Antonio M."/>
            <person name="Oren A."/>
            <person name="Chaudhuri R.R."/>
            <person name="La Ragione R."/>
            <person name="Hildebrand F."/>
            <person name="Pallen M.J."/>
        </authorList>
    </citation>
    <scope>NUCLEOTIDE SEQUENCE</scope>
    <source>
        <strain evidence="4">1370</strain>
    </source>
</reference>
<evidence type="ECO:0000256" key="1">
    <source>
        <dbReference type="SAM" id="MobiDB-lite"/>
    </source>
</evidence>
<keyword evidence="2" id="KW-1133">Transmembrane helix</keyword>
<organism evidence="4 5">
    <name type="scientific">Candidatus Faeciplasma avium</name>
    <dbReference type="NCBI Taxonomy" id="2840798"/>
    <lineage>
        <taxon>Bacteria</taxon>
        <taxon>Bacillati</taxon>
        <taxon>Bacillota</taxon>
        <taxon>Clostridia</taxon>
        <taxon>Eubacteriales</taxon>
        <taxon>Oscillospiraceae</taxon>
        <taxon>Oscillospiraceae incertae sedis</taxon>
        <taxon>Candidatus Faeciplasma</taxon>
    </lineage>
</organism>
<evidence type="ECO:0000256" key="3">
    <source>
        <dbReference type="SAM" id="SignalP"/>
    </source>
</evidence>
<feature type="chain" id="PRO_5038495840" evidence="3">
    <location>
        <begin position="27"/>
        <end position="74"/>
    </location>
</feature>
<proteinExistence type="predicted"/>
<reference evidence="4" key="1">
    <citation type="submission" date="2020-10" db="EMBL/GenBank/DDBJ databases">
        <authorList>
            <person name="Gilroy R."/>
        </authorList>
    </citation>
    <scope>NUCLEOTIDE SEQUENCE</scope>
    <source>
        <strain evidence="4">1370</strain>
    </source>
</reference>
<feature type="region of interest" description="Disordered" evidence="1">
    <location>
        <begin position="27"/>
        <end position="49"/>
    </location>
</feature>
<keyword evidence="2" id="KW-0472">Membrane</keyword>
<evidence type="ECO:0000313" key="4">
    <source>
        <dbReference type="EMBL" id="HIV10805.1"/>
    </source>
</evidence>
<accession>A0A9D1NRM1</accession>
<dbReference type="Proteomes" id="UP000823960">
    <property type="component" value="Unassembled WGS sequence"/>
</dbReference>
<feature type="transmembrane region" description="Helical" evidence="2">
    <location>
        <begin position="50"/>
        <end position="70"/>
    </location>
</feature>
<dbReference type="AlphaFoldDB" id="A0A9D1NRM1"/>